<name>A0AAJ5WF00_9PSED</name>
<organism evidence="1 2">
    <name type="scientific">Candidatus Pseudomonas phytovorans</name>
    <dbReference type="NCBI Taxonomy" id="3121377"/>
    <lineage>
        <taxon>Bacteria</taxon>
        <taxon>Pseudomonadati</taxon>
        <taxon>Pseudomonadota</taxon>
        <taxon>Gammaproteobacteria</taxon>
        <taxon>Pseudomonadales</taxon>
        <taxon>Pseudomonadaceae</taxon>
        <taxon>Pseudomonas</taxon>
    </lineage>
</organism>
<dbReference type="EMBL" id="CP119325">
    <property type="protein sequence ID" value="WEK28483.1"/>
    <property type="molecule type" value="Genomic_DNA"/>
</dbReference>
<dbReference type="AlphaFoldDB" id="A0AAJ5WF00"/>
<gene>
    <name evidence="1" type="ORF">P0Y58_16375</name>
</gene>
<reference evidence="1" key="1">
    <citation type="submission" date="2023-03" db="EMBL/GenBank/DDBJ databases">
        <title>Andean soil-derived lignocellulolytic bacterial consortium as a source of novel taxa and putative plastic-active enzymes.</title>
        <authorList>
            <person name="Diaz-Garcia L."/>
            <person name="Chuvochina M."/>
            <person name="Feuerriegel G."/>
            <person name="Bunk B."/>
            <person name="Sproer C."/>
            <person name="Streit W.R."/>
            <person name="Rodriguez L.M."/>
            <person name="Overmann J."/>
            <person name="Jimenez D.J."/>
        </authorList>
    </citation>
    <scope>NUCLEOTIDE SEQUENCE</scope>
    <source>
        <strain evidence="1">MAG 876</strain>
    </source>
</reference>
<accession>A0AAJ5WF00</accession>
<evidence type="ECO:0000313" key="1">
    <source>
        <dbReference type="EMBL" id="WEK28483.1"/>
    </source>
</evidence>
<proteinExistence type="predicted"/>
<sequence length="147" mass="16474">MFITHKQAELALGELLGDGSTQCWQYVEQTTHCPWFYVKVAFQQDNEAFTSMLMLPSISSLEQVISEQTAGLRLLDVQLVSPGYLNGSDGWMMEKLLELRETVDDIREEAVYVYSLEGGKIYTEGLGSAEADTKSVRIIFSHSPASR</sequence>
<dbReference type="Proteomes" id="UP001216329">
    <property type="component" value="Chromosome"/>
</dbReference>
<protein>
    <submittedName>
        <fullName evidence="1">Uncharacterized protein</fullName>
    </submittedName>
</protein>
<evidence type="ECO:0000313" key="2">
    <source>
        <dbReference type="Proteomes" id="UP001216329"/>
    </source>
</evidence>